<dbReference type="PROSITE" id="PS50086">
    <property type="entry name" value="TBC_RABGAP"/>
    <property type="match status" value="1"/>
</dbReference>
<organism evidence="3 4">
    <name type="scientific">Tritrichomonas foetus</name>
    <dbReference type="NCBI Taxonomy" id="1144522"/>
    <lineage>
        <taxon>Eukaryota</taxon>
        <taxon>Metamonada</taxon>
        <taxon>Parabasalia</taxon>
        <taxon>Tritrichomonadida</taxon>
        <taxon>Tritrichomonadidae</taxon>
        <taxon>Tritrichomonas</taxon>
    </lineage>
</organism>
<feature type="region of interest" description="Disordered" evidence="1">
    <location>
        <begin position="1"/>
        <end position="42"/>
    </location>
</feature>
<dbReference type="PANTHER" id="PTHR22957">
    <property type="entry name" value="TBC1 DOMAIN FAMILY MEMBER GTPASE-ACTIVATING PROTEIN"/>
    <property type="match status" value="1"/>
</dbReference>
<evidence type="ECO:0000259" key="2">
    <source>
        <dbReference type="PROSITE" id="PS50086"/>
    </source>
</evidence>
<dbReference type="GO" id="GO:0006886">
    <property type="term" value="P:intracellular protein transport"/>
    <property type="evidence" value="ECO:0007669"/>
    <property type="project" value="TreeGrafter"/>
</dbReference>
<dbReference type="Gene3D" id="1.10.472.80">
    <property type="entry name" value="Ypt/Rab-GAP domain of gyp1p, domain 3"/>
    <property type="match status" value="1"/>
</dbReference>
<dbReference type="Gene3D" id="1.10.8.270">
    <property type="entry name" value="putative rabgap domain of human tbc1 domain family member 14 like domains"/>
    <property type="match status" value="1"/>
</dbReference>
<comment type="caution">
    <text evidence="3">The sequence shown here is derived from an EMBL/GenBank/DDBJ whole genome shotgun (WGS) entry which is preliminary data.</text>
</comment>
<dbReference type="Pfam" id="PF00566">
    <property type="entry name" value="RabGAP-TBC"/>
    <property type="match status" value="1"/>
</dbReference>
<gene>
    <name evidence="3" type="ORF">TRFO_35898</name>
</gene>
<dbReference type="PANTHER" id="PTHR22957:SF27">
    <property type="entry name" value="TBC1 DOMAIN FAMILY MEMBER 13"/>
    <property type="match status" value="1"/>
</dbReference>
<dbReference type="SMART" id="SM00164">
    <property type="entry name" value="TBC"/>
    <property type="match status" value="1"/>
</dbReference>
<dbReference type="AlphaFoldDB" id="A0A1J4JF80"/>
<dbReference type="RefSeq" id="XP_068350905.1">
    <property type="nucleotide sequence ID" value="XM_068510522.1"/>
</dbReference>
<keyword evidence="4" id="KW-1185">Reference proteome</keyword>
<dbReference type="GO" id="GO:0005096">
    <property type="term" value="F:GTPase activator activity"/>
    <property type="evidence" value="ECO:0007669"/>
    <property type="project" value="TreeGrafter"/>
</dbReference>
<name>A0A1J4JF80_9EUKA</name>
<dbReference type="VEuPathDB" id="TrichDB:TRFO_35898"/>
<dbReference type="InterPro" id="IPR000195">
    <property type="entry name" value="Rab-GAP-TBC_dom"/>
</dbReference>
<evidence type="ECO:0000313" key="4">
    <source>
        <dbReference type="Proteomes" id="UP000179807"/>
    </source>
</evidence>
<dbReference type="Proteomes" id="UP000179807">
    <property type="component" value="Unassembled WGS sequence"/>
</dbReference>
<dbReference type="GeneID" id="94845226"/>
<reference evidence="3" key="1">
    <citation type="submission" date="2016-10" db="EMBL/GenBank/DDBJ databases">
        <authorList>
            <person name="Benchimol M."/>
            <person name="Almeida L.G."/>
            <person name="Vasconcelos A.T."/>
            <person name="Perreira-Neves A."/>
            <person name="Rosa I.A."/>
            <person name="Tasca T."/>
            <person name="Bogo M.R."/>
            <person name="de Souza W."/>
        </authorList>
    </citation>
    <scope>NUCLEOTIDE SEQUENCE [LARGE SCALE GENOMIC DNA]</scope>
    <source>
        <strain evidence="3">K</strain>
    </source>
</reference>
<dbReference type="SUPFAM" id="SSF47923">
    <property type="entry name" value="Ypt/Rab-GAP domain of gyp1p"/>
    <property type="match status" value="2"/>
</dbReference>
<protein>
    <submittedName>
        <fullName evidence="3">TBC1 domain protein</fullName>
    </submittedName>
</protein>
<proteinExistence type="predicted"/>
<dbReference type="OrthoDB" id="10263206at2759"/>
<dbReference type="EMBL" id="MLAK01001094">
    <property type="protein sequence ID" value="OHS97768.1"/>
    <property type="molecule type" value="Genomic_DNA"/>
</dbReference>
<evidence type="ECO:0000313" key="3">
    <source>
        <dbReference type="EMBL" id="OHS97768.1"/>
    </source>
</evidence>
<dbReference type="FunFam" id="1.10.472.80:FF:000048">
    <property type="entry name" value="TBC domain containing protein"/>
    <property type="match status" value="1"/>
</dbReference>
<sequence length="402" mass="46560">MTEPSSSQPPQKEKSLLSVFTKKSNDKSGSRNTKTKTPHSNKFDDEPNFCILPLVQVTPDQKKINMPQIKYLCSKGLDSCPPEDRAIAWLVLSHILPESPEDWQATRSTTISQYKDYVEMLNMKNFEDVIVPCNSDTIDFPPADNPDLLNLIHVDVLRTPHHIRFLPFPDNSMEVHSEEEILMPFHNQMRRIERILYVFASLNRTVSYLQGFNELATVLYYAFSMALPYFSNDLNEMEAFVFAAFQALLGSTKLSELYTTQDRSSLIHARMNEFMRILERHNPNAAKIIHGHQIHPLCFCFRWMNLLFAQEYLMPALTLIWDALFSHFDELVDYAGYIACAHVKMIESGIDAEDYVKTLTTLQKKEVENVISLLAHAKRYWDEDHKEKISIFNKLKQMIDNV</sequence>
<dbReference type="InterPro" id="IPR035969">
    <property type="entry name" value="Rab-GAP_TBC_sf"/>
</dbReference>
<feature type="domain" description="Rab-GAP TBC" evidence="2">
    <location>
        <begin position="79"/>
        <end position="328"/>
    </location>
</feature>
<accession>A0A1J4JF80</accession>
<feature type="compositionally biased region" description="Low complexity" evidence="1">
    <location>
        <begin position="1"/>
        <end position="10"/>
    </location>
</feature>
<evidence type="ECO:0000256" key="1">
    <source>
        <dbReference type="SAM" id="MobiDB-lite"/>
    </source>
</evidence>